<name>A0A8J3B273_9ACTN</name>
<evidence type="ECO:0000313" key="3">
    <source>
        <dbReference type="Proteomes" id="UP000649739"/>
    </source>
</evidence>
<protein>
    <recommendedName>
        <fullName evidence="4">VWA domain-containing protein</fullName>
    </recommendedName>
</protein>
<evidence type="ECO:0000256" key="1">
    <source>
        <dbReference type="SAM" id="MobiDB-lite"/>
    </source>
</evidence>
<organism evidence="2 3">
    <name type="scientific">Pilimelia anulata</name>
    <dbReference type="NCBI Taxonomy" id="53371"/>
    <lineage>
        <taxon>Bacteria</taxon>
        <taxon>Bacillati</taxon>
        <taxon>Actinomycetota</taxon>
        <taxon>Actinomycetes</taxon>
        <taxon>Micromonosporales</taxon>
        <taxon>Micromonosporaceae</taxon>
        <taxon>Pilimelia</taxon>
    </lineage>
</organism>
<feature type="region of interest" description="Disordered" evidence="1">
    <location>
        <begin position="315"/>
        <end position="346"/>
    </location>
</feature>
<keyword evidence="3" id="KW-1185">Reference proteome</keyword>
<evidence type="ECO:0000313" key="2">
    <source>
        <dbReference type="EMBL" id="GGJ89899.1"/>
    </source>
</evidence>
<dbReference type="SUPFAM" id="SSF53300">
    <property type="entry name" value="vWA-like"/>
    <property type="match status" value="1"/>
</dbReference>
<dbReference type="EMBL" id="BMQB01000003">
    <property type="protein sequence ID" value="GGJ89899.1"/>
    <property type="molecule type" value="Genomic_DNA"/>
</dbReference>
<sequence length="579" mass="61284">MTAAQPAPAASTIGGHINPTGAPTAPVDPTWQRLSDAWTQQVPILADRTDLTVVVAPGAGHGSPACFFPLLNRIEVNGDHLGADPATVDPWALDAADQYPVGWGLLVHEAAHARHSHWDPPGAMDGVPWPVFDAARHLDESRIEYRQLRRRPIDRLYLRAATRQLLMHAIPPVDDVHVAGRACALLLARADAGVLDRPEVRPVRTAVRKLIGTDRLRRLQVIWRKAHRTRDDDTARMVDLARQWCEVLGIDTTGYGPAMALPSGTGGSLYDAVAAAIGAIAAADAADAQAAADALRRALAAAAARQRAKEAEALAAKRSRNTAHEVFGKPAAPGHTRTPKPGERASARQLARALKAAAQREPVTIHTTSETPPGRLIPRAAVTAAAQRAAGVRPDAQPWRSSHHRRIPNPPLAVGITVDVSLSMRAWLGPLQSVAWITAQATRWAQGRSATVTFGENVTAITRPGQPPGEVRELGLEGNTVGFTKTVDALDGALDLGDPRAGARLLVVVSDGEFTGVDTVTGQLRINRLRAAGCAVLWLGPPRSTPLHGVTTRLGIAPAQAGKEIADAATAALRGHPGP</sequence>
<proteinExistence type="predicted"/>
<dbReference type="InterPro" id="IPR036465">
    <property type="entry name" value="vWFA_dom_sf"/>
</dbReference>
<reference evidence="2" key="2">
    <citation type="submission" date="2020-09" db="EMBL/GenBank/DDBJ databases">
        <authorList>
            <person name="Sun Q."/>
            <person name="Ohkuma M."/>
        </authorList>
    </citation>
    <scope>NUCLEOTIDE SEQUENCE</scope>
    <source>
        <strain evidence="2">JCM 3090</strain>
    </source>
</reference>
<dbReference type="AlphaFoldDB" id="A0A8J3B273"/>
<dbReference type="RefSeq" id="WP_189169744.1">
    <property type="nucleotide sequence ID" value="NZ_BMQB01000003.1"/>
</dbReference>
<feature type="region of interest" description="Disordered" evidence="1">
    <location>
        <begin position="356"/>
        <end position="375"/>
    </location>
</feature>
<comment type="caution">
    <text evidence="2">The sequence shown here is derived from an EMBL/GenBank/DDBJ whole genome shotgun (WGS) entry which is preliminary data.</text>
</comment>
<gene>
    <name evidence="2" type="ORF">GCM10010123_19640</name>
</gene>
<reference evidence="2" key="1">
    <citation type="journal article" date="2014" name="Int. J. Syst. Evol. Microbiol.">
        <title>Complete genome sequence of Corynebacterium casei LMG S-19264T (=DSM 44701T), isolated from a smear-ripened cheese.</title>
        <authorList>
            <consortium name="US DOE Joint Genome Institute (JGI-PGF)"/>
            <person name="Walter F."/>
            <person name="Albersmeier A."/>
            <person name="Kalinowski J."/>
            <person name="Ruckert C."/>
        </authorList>
    </citation>
    <scope>NUCLEOTIDE SEQUENCE</scope>
    <source>
        <strain evidence="2">JCM 3090</strain>
    </source>
</reference>
<dbReference type="Proteomes" id="UP000649739">
    <property type="component" value="Unassembled WGS sequence"/>
</dbReference>
<feature type="region of interest" description="Disordered" evidence="1">
    <location>
        <begin position="1"/>
        <end position="25"/>
    </location>
</feature>
<evidence type="ECO:0008006" key="4">
    <source>
        <dbReference type="Google" id="ProtNLM"/>
    </source>
</evidence>
<accession>A0A8J3B273</accession>